<dbReference type="Proteomes" id="UP000069632">
    <property type="component" value="Unassembled WGS sequence"/>
</dbReference>
<sequence length="482" mass="52970">MSSSAGQATSNTVTIKGNPNLANSTIYGGYNGYYSNDTAFDNFVKGNTLNLYSKGLNAKNIANFENINFYLPADFKHNDTVLTLHDTKDTDISKAKVAVGVIDGKAPKLEVNERVNLLHSLNAKVIHPTDMSNHVSLMQGVSKEYTLELKNDEEKYLYALVTKVPKKPVTPEEPAYKENPGVKSFLEAELSTASLLNQGVDLTSSDGIKAMRTSYDEQYGLGVFSVIGGSDIRYKTGSYVDIKGFNFAAGVSNSVLDNSLVYGLFFEYGKGEYDSFNSFANSSVVRGSGDTKYYGLAFALEKELEDRFYIDASVRAGRSKSDYKSNDFNGLASFDISRNYYGAHIGVGKIVELNSVSNLNLYTKLLYSRLEGKDVDIRGDKFSFNAIDSIRTKLGARYEYLINNGFDIYTGVAWEKEYDGEAKGFNHATNKSIDAPKLKGDSAVLELGSNYQTNSFNIGTNLQGYLGDKEGISGGVKVEYKF</sequence>
<dbReference type="Gene3D" id="2.40.128.130">
    <property type="entry name" value="Autotransporter beta-domain"/>
    <property type="match status" value="1"/>
</dbReference>
<dbReference type="PROSITE" id="PS51208">
    <property type="entry name" value="AUTOTRANSPORTER"/>
    <property type="match status" value="1"/>
</dbReference>
<dbReference type="InterPro" id="IPR005546">
    <property type="entry name" value="Autotransporte_beta"/>
</dbReference>
<evidence type="ECO:0000313" key="2">
    <source>
        <dbReference type="EMBL" id="CZE49489.1"/>
    </source>
</evidence>
<dbReference type="Pfam" id="PF03797">
    <property type="entry name" value="Autotransporter"/>
    <property type="match status" value="1"/>
</dbReference>
<dbReference type="SMART" id="SM00869">
    <property type="entry name" value="Autotransporter"/>
    <property type="match status" value="1"/>
</dbReference>
<dbReference type="InterPro" id="IPR036709">
    <property type="entry name" value="Autotransporte_beta_dom_sf"/>
</dbReference>
<dbReference type="SUPFAM" id="SSF103515">
    <property type="entry name" value="Autotransporter"/>
    <property type="match status" value="1"/>
</dbReference>
<name>A0A128EKN1_9BACT</name>
<dbReference type="EMBL" id="FIZP01000034">
    <property type="protein sequence ID" value="CZE49489.1"/>
    <property type="molecule type" value="Genomic_DNA"/>
</dbReference>
<proteinExistence type="predicted"/>
<accession>A0A128EKN1</accession>
<dbReference type="AlphaFoldDB" id="A0A128EKN1"/>
<organism evidence="2 3">
    <name type="scientific">Campylobacter geochelonis</name>
    <dbReference type="NCBI Taxonomy" id="1780362"/>
    <lineage>
        <taxon>Bacteria</taxon>
        <taxon>Pseudomonadati</taxon>
        <taxon>Campylobacterota</taxon>
        <taxon>Epsilonproteobacteria</taxon>
        <taxon>Campylobacterales</taxon>
        <taxon>Campylobacteraceae</taxon>
        <taxon>Campylobacter</taxon>
    </lineage>
</organism>
<evidence type="ECO:0000259" key="1">
    <source>
        <dbReference type="PROSITE" id="PS51208"/>
    </source>
</evidence>
<feature type="domain" description="Autotransporter" evidence="1">
    <location>
        <begin position="216"/>
        <end position="482"/>
    </location>
</feature>
<gene>
    <name evidence="2" type="ORF">ERS672216_01947</name>
</gene>
<protein>
    <submittedName>
        <fullName evidence="2">Putative high-molecular-weight surface-exposed protein</fullName>
    </submittedName>
</protein>
<keyword evidence="3" id="KW-1185">Reference proteome</keyword>
<evidence type="ECO:0000313" key="3">
    <source>
        <dbReference type="Proteomes" id="UP000069632"/>
    </source>
</evidence>
<reference evidence="2 3" key="1">
    <citation type="submission" date="2016-02" db="EMBL/GenBank/DDBJ databases">
        <authorList>
            <consortium name="Pathogen Informatics"/>
        </authorList>
    </citation>
    <scope>NUCLEOTIDE SEQUENCE [LARGE SCALE GENOMIC DNA]</scope>
    <source>
        <strain evidence="2 3">RC20</strain>
    </source>
</reference>